<feature type="domain" description="DUF7143" evidence="2">
    <location>
        <begin position="48"/>
        <end position="212"/>
    </location>
</feature>
<feature type="chain" id="PRO_5046932668" description="DUF7143 domain-containing protein" evidence="1">
    <location>
        <begin position="21"/>
        <end position="213"/>
    </location>
</feature>
<dbReference type="Pfam" id="PF23631">
    <property type="entry name" value="DUF7143"/>
    <property type="match status" value="1"/>
</dbReference>
<reference evidence="4" key="1">
    <citation type="submission" date="2024-06" db="EMBL/GenBank/DDBJ databases">
        <title>Multi-omics analyses provide insights into the biosynthesis of the anticancer antibiotic pleurotin in Hohenbuehelia grisea.</title>
        <authorList>
            <person name="Weaver J.A."/>
            <person name="Alberti F."/>
        </authorList>
    </citation>
    <scope>NUCLEOTIDE SEQUENCE [LARGE SCALE GENOMIC DNA]</scope>
    <source>
        <strain evidence="4">T-177</strain>
    </source>
</reference>
<organism evidence="3 4">
    <name type="scientific">Hohenbuehelia grisea</name>
    <dbReference type="NCBI Taxonomy" id="104357"/>
    <lineage>
        <taxon>Eukaryota</taxon>
        <taxon>Fungi</taxon>
        <taxon>Dikarya</taxon>
        <taxon>Basidiomycota</taxon>
        <taxon>Agaricomycotina</taxon>
        <taxon>Agaricomycetes</taxon>
        <taxon>Agaricomycetidae</taxon>
        <taxon>Agaricales</taxon>
        <taxon>Pleurotineae</taxon>
        <taxon>Pleurotaceae</taxon>
        <taxon>Hohenbuehelia</taxon>
    </lineage>
</organism>
<evidence type="ECO:0000259" key="2">
    <source>
        <dbReference type="Pfam" id="PF23631"/>
    </source>
</evidence>
<dbReference type="PANTHER" id="PTHR37592">
    <property type="match status" value="1"/>
</dbReference>
<proteinExistence type="predicted"/>
<name>A0ABR3IXK4_9AGAR</name>
<dbReference type="EMBL" id="JASNQZ010000014">
    <property type="protein sequence ID" value="KAL0948109.1"/>
    <property type="molecule type" value="Genomic_DNA"/>
</dbReference>
<comment type="caution">
    <text evidence="3">The sequence shown here is derived from an EMBL/GenBank/DDBJ whole genome shotgun (WGS) entry which is preliminary data.</text>
</comment>
<dbReference type="PANTHER" id="PTHR37592:SF1">
    <property type="match status" value="1"/>
</dbReference>
<gene>
    <name evidence="3" type="ORF">HGRIS_010727</name>
</gene>
<keyword evidence="4" id="KW-1185">Reference proteome</keyword>
<dbReference type="Proteomes" id="UP001556367">
    <property type="component" value="Unassembled WGS sequence"/>
</dbReference>
<feature type="signal peptide" evidence="1">
    <location>
        <begin position="1"/>
        <end position="20"/>
    </location>
</feature>
<protein>
    <recommendedName>
        <fullName evidence="2">DUF7143 domain-containing protein</fullName>
    </recommendedName>
</protein>
<sequence>MLRLILLALAGSLYALLAAALPFPVSVTRPRFNYNESALRKRANPCFVTGSVALAKEVADSLPALESTVTCVSGVEVAPGVPDVTSGGIKFSSIDFRKAAGVSPLGFALKTFTTPDDPADADLNTLQSQLNDYLAFEAGVRSQPGTSALLGQLKGPKFFLQFQIARVQTAQGASEAQLGAAGTVEHQLGKVVKNAVGASKAEIDAVNALATQV</sequence>
<keyword evidence="1" id="KW-0732">Signal</keyword>
<evidence type="ECO:0000256" key="1">
    <source>
        <dbReference type="SAM" id="SignalP"/>
    </source>
</evidence>
<evidence type="ECO:0000313" key="4">
    <source>
        <dbReference type="Proteomes" id="UP001556367"/>
    </source>
</evidence>
<accession>A0ABR3IXK4</accession>
<evidence type="ECO:0000313" key="3">
    <source>
        <dbReference type="EMBL" id="KAL0948109.1"/>
    </source>
</evidence>
<dbReference type="InterPro" id="IPR055567">
    <property type="entry name" value="DUF7143"/>
</dbReference>